<dbReference type="Gene3D" id="2.60.40.60">
    <property type="entry name" value="Cadherins"/>
    <property type="match status" value="5"/>
</dbReference>
<dbReference type="InterPro" id="IPR002126">
    <property type="entry name" value="Cadherin-like_dom"/>
</dbReference>
<dbReference type="FunFam" id="2.60.40.60:FF:000158">
    <property type="entry name" value="Dachsous cadherin-related 1"/>
    <property type="match status" value="1"/>
</dbReference>
<comment type="subcellular location">
    <subcellularLocation>
        <location evidence="1">Cell membrane</location>
        <topology evidence="1">Single-pass type I membrane protein</topology>
    </subcellularLocation>
    <subcellularLocation>
        <location evidence="2">Cytoplasm</location>
    </subcellularLocation>
</comment>
<dbReference type="CDD" id="cd11304">
    <property type="entry name" value="Cadherin_repeat"/>
    <property type="match status" value="3"/>
</dbReference>
<dbReference type="GO" id="GO:0007156">
    <property type="term" value="P:homophilic cell adhesion via plasma membrane adhesion molecules"/>
    <property type="evidence" value="ECO:0007669"/>
    <property type="project" value="InterPro"/>
</dbReference>
<keyword evidence="7" id="KW-0732">Signal</keyword>
<feature type="domain" description="Cadherin" evidence="16">
    <location>
        <begin position="120"/>
        <end position="233"/>
    </location>
</feature>
<dbReference type="GO" id="GO:0005912">
    <property type="term" value="C:adherens junction"/>
    <property type="evidence" value="ECO:0007669"/>
    <property type="project" value="TreeGrafter"/>
</dbReference>
<evidence type="ECO:0000256" key="9">
    <source>
        <dbReference type="ARBA" id="ARBA00022837"/>
    </source>
</evidence>
<evidence type="ECO:0000256" key="2">
    <source>
        <dbReference type="ARBA" id="ARBA00004496"/>
    </source>
</evidence>
<keyword evidence="12 15" id="KW-0472">Membrane</keyword>
<dbReference type="AlphaFoldDB" id="A0A8B9GRJ2"/>
<evidence type="ECO:0000256" key="15">
    <source>
        <dbReference type="SAM" id="Phobius"/>
    </source>
</evidence>
<evidence type="ECO:0000256" key="11">
    <source>
        <dbReference type="ARBA" id="ARBA00022989"/>
    </source>
</evidence>
<dbReference type="Pfam" id="PF00028">
    <property type="entry name" value="Cadherin"/>
    <property type="match status" value="3"/>
</dbReference>
<reference evidence="17" key="1">
    <citation type="submission" date="2025-08" db="UniProtKB">
        <authorList>
            <consortium name="Ensembl"/>
        </authorList>
    </citation>
    <scope>IDENTIFICATION</scope>
</reference>
<sequence>MFLQQVWEVDAGWKLDYLPMNFTLEEEHSGVFPYTLAQLDMEKESLLGCSVSGPGVTEEPVGIFHIDKNRAVIQVHQKVDYEEHQNFMIRMDCISSDKVHTRLGVEIQVMDINDNAPEFDKEKYEISVEESTPQGSELVSVSAVDLDDRSSGNGLFSFSITSVTPPPPSSLQFFITQQNNSGLVSFRGCLDYEEAQSYTIVVEAKDHGRSVQLSSSATVIINIIDNNDHRPQLSVTPGGGRVREGESGVVIYRLEVTDGDQRGSAGWRAKYSLHGEKQENFRIETEPTTNRGILSVTTPLDVEDSSELNLLVSVENEEPLVSCTVKRRRDGGLWDVDYFRQSSGAALLSFPVTVTVETANHPEEHVSVLENTAPGYNLWTFTPTHQDLNSPGNIRFVKGEDVDNWVKVDSETGQVSTVKVLDRESPFVKDSTYTVTVYAIDQSEPPMTGTGTLIIHLLDQNDNLPSLQVNRLEMCLSDKPTWINITAVDLDLPPFSGPFSYQLLGDVEEKWRIEPSHGEQVSLVKEAGVYSGQYEIRVKVGDVGGRFSVETLVVIVYNCSITFSGWTGTRPTSRISIIALVIIITSLLLGVLLALFSFSCVKRKVMMKDLQGSEGSLLHYNTETPGTDCENFPYIIQEHHHRNWSSYSL</sequence>
<feature type="domain" description="Cadherin" evidence="16">
    <location>
        <begin position="248"/>
        <end position="376"/>
    </location>
</feature>
<dbReference type="Ensembl" id="ENSAMXT00005002148.1">
    <property type="protein sequence ID" value="ENSAMXP00005001939.1"/>
    <property type="gene ID" value="ENSAMXG00005001086.1"/>
</dbReference>
<dbReference type="PANTHER" id="PTHR24027">
    <property type="entry name" value="CADHERIN-23"/>
    <property type="match status" value="1"/>
</dbReference>
<keyword evidence="4" id="KW-0963">Cytoplasm</keyword>
<dbReference type="FunFam" id="2.60.40.60:FF:000095">
    <property type="entry name" value="Cadherin 13"/>
    <property type="match status" value="1"/>
</dbReference>
<dbReference type="GO" id="GO:0045296">
    <property type="term" value="F:cadherin binding"/>
    <property type="evidence" value="ECO:0007669"/>
    <property type="project" value="TreeGrafter"/>
</dbReference>
<dbReference type="GO" id="GO:0000902">
    <property type="term" value="P:cell morphogenesis"/>
    <property type="evidence" value="ECO:0007669"/>
    <property type="project" value="TreeGrafter"/>
</dbReference>
<dbReference type="InterPro" id="IPR020894">
    <property type="entry name" value="Cadherin_CS"/>
</dbReference>
<dbReference type="GO" id="GO:0008013">
    <property type="term" value="F:beta-catenin binding"/>
    <property type="evidence" value="ECO:0007669"/>
    <property type="project" value="TreeGrafter"/>
</dbReference>
<dbReference type="GO" id="GO:0016477">
    <property type="term" value="P:cell migration"/>
    <property type="evidence" value="ECO:0007669"/>
    <property type="project" value="TreeGrafter"/>
</dbReference>
<evidence type="ECO:0000256" key="7">
    <source>
        <dbReference type="ARBA" id="ARBA00022729"/>
    </source>
</evidence>
<dbReference type="FunFam" id="2.60.40.60:FF:000011">
    <property type="entry name" value="Cadherin 1"/>
    <property type="match status" value="1"/>
</dbReference>
<feature type="domain" description="Cadherin" evidence="16">
    <location>
        <begin position="25"/>
        <end position="119"/>
    </location>
</feature>
<dbReference type="PANTHER" id="PTHR24027:SF433">
    <property type="entry name" value="CADHERIN 27-RELATED"/>
    <property type="match status" value="1"/>
</dbReference>
<dbReference type="GO" id="GO:0007043">
    <property type="term" value="P:cell-cell junction assembly"/>
    <property type="evidence" value="ECO:0007669"/>
    <property type="project" value="TreeGrafter"/>
</dbReference>
<keyword evidence="8" id="KW-0677">Repeat</keyword>
<keyword evidence="11 15" id="KW-1133">Transmembrane helix</keyword>
<evidence type="ECO:0000256" key="13">
    <source>
        <dbReference type="ARBA" id="ARBA00023180"/>
    </source>
</evidence>
<dbReference type="InterPro" id="IPR039808">
    <property type="entry name" value="Cadherin"/>
</dbReference>
<evidence type="ECO:0000256" key="4">
    <source>
        <dbReference type="ARBA" id="ARBA00022490"/>
    </source>
</evidence>
<keyword evidence="9 14" id="KW-0106">Calcium</keyword>
<dbReference type="SMART" id="SM00112">
    <property type="entry name" value="CA"/>
    <property type="match status" value="5"/>
</dbReference>
<keyword evidence="5 15" id="KW-0812">Transmembrane</keyword>
<feature type="transmembrane region" description="Helical" evidence="15">
    <location>
        <begin position="577"/>
        <end position="598"/>
    </location>
</feature>
<feature type="domain" description="Cadherin" evidence="16">
    <location>
        <begin position="360"/>
        <end position="467"/>
    </location>
</feature>
<evidence type="ECO:0000256" key="1">
    <source>
        <dbReference type="ARBA" id="ARBA00004251"/>
    </source>
</evidence>
<evidence type="ECO:0000256" key="3">
    <source>
        <dbReference type="ARBA" id="ARBA00022475"/>
    </source>
</evidence>
<dbReference type="GO" id="GO:0060027">
    <property type="term" value="P:convergent extension involved in gastrulation"/>
    <property type="evidence" value="ECO:0007669"/>
    <property type="project" value="UniProtKB-ARBA"/>
</dbReference>
<name>A0A8B9GRJ2_ASTMX</name>
<dbReference type="GO" id="GO:0016339">
    <property type="term" value="P:calcium-dependent cell-cell adhesion via plasma membrane cell adhesion molecules"/>
    <property type="evidence" value="ECO:0007669"/>
    <property type="project" value="TreeGrafter"/>
</dbReference>
<keyword evidence="10" id="KW-0130">Cell adhesion</keyword>
<keyword evidence="6" id="KW-0479">Metal-binding</keyword>
<organism evidence="17 18">
    <name type="scientific">Astyanax mexicanus</name>
    <name type="common">Blind cave fish</name>
    <name type="synonym">Astyanax fasciatus mexicanus</name>
    <dbReference type="NCBI Taxonomy" id="7994"/>
    <lineage>
        <taxon>Eukaryota</taxon>
        <taxon>Metazoa</taxon>
        <taxon>Chordata</taxon>
        <taxon>Craniata</taxon>
        <taxon>Vertebrata</taxon>
        <taxon>Euteleostomi</taxon>
        <taxon>Actinopterygii</taxon>
        <taxon>Neopterygii</taxon>
        <taxon>Teleostei</taxon>
        <taxon>Ostariophysi</taxon>
        <taxon>Characiformes</taxon>
        <taxon>Characoidei</taxon>
        <taxon>Acestrorhamphidae</taxon>
        <taxon>Acestrorhamphinae</taxon>
        <taxon>Astyanax</taxon>
    </lineage>
</organism>
<evidence type="ECO:0000256" key="10">
    <source>
        <dbReference type="ARBA" id="ARBA00022889"/>
    </source>
</evidence>
<evidence type="ECO:0000313" key="18">
    <source>
        <dbReference type="Proteomes" id="UP000694621"/>
    </source>
</evidence>
<dbReference type="FunFam" id="2.60.40.60:FF:000019">
    <property type="entry name" value="Cadherin 2"/>
    <property type="match status" value="1"/>
</dbReference>
<evidence type="ECO:0000256" key="8">
    <source>
        <dbReference type="ARBA" id="ARBA00022737"/>
    </source>
</evidence>
<dbReference type="Proteomes" id="UP000694621">
    <property type="component" value="Unplaced"/>
</dbReference>
<evidence type="ECO:0000256" key="6">
    <source>
        <dbReference type="ARBA" id="ARBA00022723"/>
    </source>
</evidence>
<dbReference type="InterPro" id="IPR015919">
    <property type="entry name" value="Cadherin-like_sf"/>
</dbReference>
<dbReference type="GO" id="GO:0005509">
    <property type="term" value="F:calcium ion binding"/>
    <property type="evidence" value="ECO:0007669"/>
    <property type="project" value="UniProtKB-UniRule"/>
</dbReference>
<dbReference type="GO" id="GO:0005737">
    <property type="term" value="C:cytoplasm"/>
    <property type="evidence" value="ECO:0007669"/>
    <property type="project" value="UniProtKB-SubCell"/>
</dbReference>
<evidence type="ECO:0000313" key="17">
    <source>
        <dbReference type="Ensembl" id="ENSAMXP00005001939.1"/>
    </source>
</evidence>
<dbReference type="PROSITE" id="PS00232">
    <property type="entry name" value="CADHERIN_1"/>
    <property type="match status" value="3"/>
</dbReference>
<dbReference type="GO" id="GO:0016342">
    <property type="term" value="C:catenin complex"/>
    <property type="evidence" value="ECO:0007669"/>
    <property type="project" value="TreeGrafter"/>
</dbReference>
<accession>A0A8B9GRJ2</accession>
<dbReference type="PROSITE" id="PS50268">
    <property type="entry name" value="CADHERIN_2"/>
    <property type="match status" value="4"/>
</dbReference>
<dbReference type="GO" id="GO:0044331">
    <property type="term" value="P:cell-cell adhesion mediated by cadherin"/>
    <property type="evidence" value="ECO:0007669"/>
    <property type="project" value="TreeGrafter"/>
</dbReference>
<evidence type="ECO:0000256" key="14">
    <source>
        <dbReference type="PROSITE-ProRule" id="PRU00043"/>
    </source>
</evidence>
<dbReference type="PRINTS" id="PR00205">
    <property type="entry name" value="CADHERIN"/>
</dbReference>
<keyword evidence="13" id="KW-0325">Glycoprotein</keyword>
<dbReference type="SUPFAM" id="SSF49313">
    <property type="entry name" value="Cadherin-like"/>
    <property type="match status" value="5"/>
</dbReference>
<evidence type="ECO:0000256" key="5">
    <source>
        <dbReference type="ARBA" id="ARBA00022692"/>
    </source>
</evidence>
<proteinExistence type="predicted"/>
<evidence type="ECO:0000256" key="12">
    <source>
        <dbReference type="ARBA" id="ARBA00023136"/>
    </source>
</evidence>
<keyword evidence="3" id="KW-1003">Cell membrane</keyword>
<protein>
    <recommendedName>
        <fullName evidence="16">Cadherin domain-containing protein</fullName>
    </recommendedName>
</protein>
<evidence type="ECO:0000259" key="16">
    <source>
        <dbReference type="PROSITE" id="PS50268"/>
    </source>
</evidence>
<dbReference type="GO" id="GO:0034332">
    <property type="term" value="P:adherens junction organization"/>
    <property type="evidence" value="ECO:0007669"/>
    <property type="project" value="TreeGrafter"/>
</dbReference>